<dbReference type="KEGG" id="cxe:FOB82_07680"/>
<evidence type="ECO:0000259" key="3">
    <source>
        <dbReference type="PROSITE" id="PS50173"/>
    </source>
</evidence>
<dbReference type="Gene3D" id="3.40.1170.60">
    <property type="match status" value="1"/>
</dbReference>
<gene>
    <name evidence="4" type="ORF">FOB82_07680</name>
</gene>
<dbReference type="PANTHER" id="PTHR35369:SF2">
    <property type="entry name" value="BLR3025 PROTEIN"/>
    <property type="match status" value="1"/>
</dbReference>
<reference evidence="4 5" key="1">
    <citation type="submission" date="2019-11" db="EMBL/GenBank/DDBJ databases">
        <title>FDA dAtabase for Regulatory Grade micrObial Sequences (FDA-ARGOS): Supporting development and validation of Infectious Disease Dx tests.</title>
        <authorList>
            <person name="Kerrigan L."/>
            <person name="Long C."/>
            <person name="Tallon L."/>
            <person name="Sadzewicz L."/>
            <person name="Vavikolanu K."/>
            <person name="Mehta A."/>
            <person name="Aluvathingal J."/>
            <person name="Nadendla S."/>
            <person name="Yan Y."/>
            <person name="Sichtig H."/>
        </authorList>
    </citation>
    <scope>NUCLEOTIDE SEQUENCE [LARGE SCALE GENOMIC DNA]</scope>
    <source>
        <strain evidence="4 5">FDAARGOS_674</strain>
    </source>
</reference>
<feature type="domain" description="UmuC" evidence="3">
    <location>
        <begin position="30"/>
        <end position="73"/>
    </location>
</feature>
<proteinExistence type="predicted"/>
<sequence length="569" mass="58902">MRILGMWLPDWPIQAARASGATGDAGPTAPIAIVDDTTIAACSDAARRAGVRRGQGRRHAQAACPDLVVVEADPARDAREFEPVLARIGDVAAGVEALRPGLVVLGANGPAKYHGGEAKAVEMLLDAAALAGADCLAGIADDVITAVLAARRGVQLPVGGGPEFLRGVSLAEVAAETALDFPIELGRAWVDLGLRTLGDVAALPARDVAGRFGAEGARWRKVAAGELERRVSPRTPPRDLAIVHRPEETLTRVDAAAFIARALAAKLHHRLREHGLACHRLAVTAEFTDGAELRRVWRCAGPLDEAATADRVRWQLDGWLTGRTITAAGAAGAAGPGADDFGDAPGDAFGEAFDDAFDDDSPDARGIAALTLEPLEVIVAGVERDALWGGADAASERAGRAAARVQGLLGPEAVRRPVDVGGRGPSERVAMVPVGEEAPPATGRWPGALPAPNPAVTPGGSASPHSPSARHPASKVELCDASGNAIAVTGRGTLTAPPAVLRWGGRDHAVTAWAGPWPVDERWWAPDDARRAARMHVAVEGPGGDGGRGPQAFLLIGHAGKWRIEGRYG</sequence>
<dbReference type="SUPFAM" id="SSF56672">
    <property type="entry name" value="DNA/RNA polymerases"/>
    <property type="match status" value="1"/>
</dbReference>
<accession>A0A6B8TGU6</accession>
<dbReference type="CDD" id="cd03468">
    <property type="entry name" value="PolY_like"/>
    <property type="match status" value="1"/>
</dbReference>
<evidence type="ECO:0000313" key="5">
    <source>
        <dbReference type="Proteomes" id="UP000426857"/>
    </source>
</evidence>
<dbReference type="InterPro" id="IPR001126">
    <property type="entry name" value="UmuC"/>
</dbReference>
<feature type="region of interest" description="Disordered" evidence="2">
    <location>
        <begin position="438"/>
        <end position="473"/>
    </location>
</feature>
<evidence type="ECO:0000313" key="4">
    <source>
        <dbReference type="EMBL" id="QGS34854.1"/>
    </source>
</evidence>
<dbReference type="AlphaFoldDB" id="A0A6B8TGU6"/>
<dbReference type="Pfam" id="PF00817">
    <property type="entry name" value="IMS"/>
    <property type="match status" value="1"/>
</dbReference>
<dbReference type="GO" id="GO:0006281">
    <property type="term" value="P:DNA repair"/>
    <property type="evidence" value="ECO:0007669"/>
    <property type="project" value="InterPro"/>
</dbReference>
<protein>
    <submittedName>
        <fullName evidence="4">DNA polymerase Y family protein</fullName>
    </submittedName>
</protein>
<dbReference type="InterPro" id="IPR050356">
    <property type="entry name" value="SulA_CellDiv_inhibitor"/>
</dbReference>
<dbReference type="InterPro" id="IPR043502">
    <property type="entry name" value="DNA/RNA_pol_sf"/>
</dbReference>
<evidence type="ECO:0000256" key="1">
    <source>
        <dbReference type="ARBA" id="ARBA00022763"/>
    </source>
</evidence>
<dbReference type="Proteomes" id="UP000426857">
    <property type="component" value="Chromosome"/>
</dbReference>
<dbReference type="PANTHER" id="PTHR35369">
    <property type="entry name" value="BLR3025 PROTEIN-RELATED"/>
    <property type="match status" value="1"/>
</dbReference>
<feature type="compositionally biased region" description="Low complexity" evidence="2">
    <location>
        <begin position="458"/>
        <end position="471"/>
    </location>
</feature>
<organism evidence="4 5">
    <name type="scientific">Corynebacterium xerosis</name>
    <dbReference type="NCBI Taxonomy" id="1725"/>
    <lineage>
        <taxon>Bacteria</taxon>
        <taxon>Bacillati</taxon>
        <taxon>Actinomycetota</taxon>
        <taxon>Actinomycetes</taxon>
        <taxon>Mycobacteriales</taxon>
        <taxon>Corynebacteriaceae</taxon>
        <taxon>Corynebacterium</taxon>
    </lineage>
</organism>
<name>A0A6B8TGU6_9CORY</name>
<dbReference type="EMBL" id="CP046322">
    <property type="protein sequence ID" value="QGS34854.1"/>
    <property type="molecule type" value="Genomic_DNA"/>
</dbReference>
<evidence type="ECO:0000256" key="2">
    <source>
        <dbReference type="SAM" id="MobiDB-lite"/>
    </source>
</evidence>
<keyword evidence="1" id="KW-0227">DNA damage</keyword>
<dbReference type="PROSITE" id="PS50173">
    <property type="entry name" value="UMUC"/>
    <property type="match status" value="1"/>
</dbReference>